<dbReference type="GO" id="GO:0006086">
    <property type="term" value="P:pyruvate decarboxylation to acetyl-CoA"/>
    <property type="evidence" value="ECO:0007669"/>
    <property type="project" value="TreeGrafter"/>
</dbReference>
<feature type="domain" description="Dehydrogenase E1 component" evidence="4">
    <location>
        <begin position="33"/>
        <end position="310"/>
    </location>
</feature>
<dbReference type="AlphaFoldDB" id="A0A6F8YQW0"/>
<evidence type="ECO:0000259" key="4">
    <source>
        <dbReference type="Pfam" id="PF00676"/>
    </source>
</evidence>
<dbReference type="Pfam" id="PF00676">
    <property type="entry name" value="E1_dh"/>
    <property type="match status" value="1"/>
</dbReference>
<dbReference type="PANTHER" id="PTHR11516:SF60">
    <property type="entry name" value="PYRUVATE DEHYDROGENASE E1 COMPONENT SUBUNIT ALPHA"/>
    <property type="match status" value="1"/>
</dbReference>
<dbReference type="CDD" id="cd02000">
    <property type="entry name" value="TPP_E1_PDC_ADC_BCADC"/>
    <property type="match status" value="1"/>
</dbReference>
<organism evidence="5 6">
    <name type="scientific">Phytohabitans suffuscus</name>
    <dbReference type="NCBI Taxonomy" id="624315"/>
    <lineage>
        <taxon>Bacteria</taxon>
        <taxon>Bacillati</taxon>
        <taxon>Actinomycetota</taxon>
        <taxon>Actinomycetes</taxon>
        <taxon>Micromonosporales</taxon>
        <taxon>Micromonosporaceae</taxon>
    </lineage>
</organism>
<evidence type="ECO:0000256" key="2">
    <source>
        <dbReference type="ARBA" id="ARBA00023002"/>
    </source>
</evidence>
<dbReference type="PANTHER" id="PTHR11516">
    <property type="entry name" value="PYRUVATE DEHYDROGENASE E1 COMPONENT, ALPHA SUBUNIT BACTERIAL AND ORGANELLAR"/>
    <property type="match status" value="1"/>
</dbReference>
<evidence type="ECO:0000256" key="1">
    <source>
        <dbReference type="ARBA" id="ARBA00001964"/>
    </source>
</evidence>
<accession>A0A6F8YQW0</accession>
<evidence type="ECO:0000313" key="5">
    <source>
        <dbReference type="EMBL" id="BCB88575.1"/>
    </source>
</evidence>
<dbReference type="RefSeq" id="WP_173160067.1">
    <property type="nucleotide sequence ID" value="NZ_AP022871.1"/>
</dbReference>
<keyword evidence="6" id="KW-1185">Reference proteome</keyword>
<reference evidence="5 6" key="2">
    <citation type="submission" date="2020-03" db="EMBL/GenBank/DDBJ databases">
        <authorList>
            <person name="Ichikawa N."/>
            <person name="Kimura A."/>
            <person name="Kitahashi Y."/>
            <person name="Uohara A."/>
        </authorList>
    </citation>
    <scope>NUCLEOTIDE SEQUENCE [LARGE SCALE GENOMIC DNA]</scope>
    <source>
        <strain evidence="5 6">NBRC 105367</strain>
    </source>
</reference>
<reference evidence="5 6" key="1">
    <citation type="submission" date="2020-03" db="EMBL/GenBank/DDBJ databases">
        <title>Whole genome shotgun sequence of Phytohabitans suffuscus NBRC 105367.</title>
        <authorList>
            <person name="Komaki H."/>
            <person name="Tamura T."/>
        </authorList>
    </citation>
    <scope>NUCLEOTIDE SEQUENCE [LARGE SCALE GENOMIC DNA]</scope>
    <source>
        <strain evidence="5 6">NBRC 105367</strain>
    </source>
</reference>
<evidence type="ECO:0000313" key="6">
    <source>
        <dbReference type="Proteomes" id="UP000503011"/>
    </source>
</evidence>
<dbReference type="KEGG" id="psuu:Psuf_058880"/>
<dbReference type="InterPro" id="IPR029061">
    <property type="entry name" value="THDP-binding"/>
</dbReference>
<sequence>MKPDDSTLLDIYRIARRIRSCDDLFWSMLSAGQVQMTYYSPMGQEVISAATGVALRSDDYVVTTYRGLHDHIAKGVPLRELWAEFFGRATGTCKGKGGPMHITHPASGLMVTTGLVGAGLPIGVGFAVASVLEGADRVTVVNFGDGATNIGAFHEALNLAALWNLPVVFVCQNNQYGEKTALRDHLTVEHIADRGAAYNMRSLTVDGNDPDAMFDAISDAIGIARAGNGPTLLEANTFRFRGHNFGDDNAYIPDEEMAAAKANDPLPRLRDQLIFRGIADQATLDAVDAAVMAEVEDARNFAEQSPMPPISELGTDVYKTEVAV</sequence>
<name>A0A6F8YQW0_9ACTN</name>
<keyword evidence="2" id="KW-0560">Oxidoreductase</keyword>
<dbReference type="Gene3D" id="3.40.50.970">
    <property type="match status" value="1"/>
</dbReference>
<keyword evidence="3" id="KW-0786">Thiamine pyrophosphate</keyword>
<proteinExistence type="predicted"/>
<comment type="cofactor">
    <cofactor evidence="1">
        <name>thiamine diphosphate</name>
        <dbReference type="ChEBI" id="CHEBI:58937"/>
    </cofactor>
</comment>
<protein>
    <submittedName>
        <fullName evidence="5">Pyruvate dehydrogenase E1 component subunit alpha</fullName>
    </submittedName>
</protein>
<dbReference type="Proteomes" id="UP000503011">
    <property type="component" value="Chromosome"/>
</dbReference>
<gene>
    <name evidence="5" type="primary">acoA</name>
    <name evidence="5" type="ORF">Psuf_058880</name>
</gene>
<dbReference type="GO" id="GO:0000287">
    <property type="term" value="F:magnesium ion binding"/>
    <property type="evidence" value="ECO:0007669"/>
    <property type="project" value="UniProtKB-ARBA"/>
</dbReference>
<dbReference type="SUPFAM" id="SSF52518">
    <property type="entry name" value="Thiamin diphosphate-binding fold (THDP-binding)"/>
    <property type="match status" value="1"/>
</dbReference>
<dbReference type="InterPro" id="IPR050642">
    <property type="entry name" value="PDH_E1_Alpha_Subunit"/>
</dbReference>
<dbReference type="EMBL" id="AP022871">
    <property type="protein sequence ID" value="BCB88575.1"/>
    <property type="molecule type" value="Genomic_DNA"/>
</dbReference>
<dbReference type="InterPro" id="IPR001017">
    <property type="entry name" value="DH_E1"/>
</dbReference>
<evidence type="ECO:0000256" key="3">
    <source>
        <dbReference type="ARBA" id="ARBA00023052"/>
    </source>
</evidence>
<keyword evidence="5" id="KW-0670">Pyruvate</keyword>
<dbReference type="GO" id="GO:0004739">
    <property type="term" value="F:pyruvate dehydrogenase (acetyl-transferring) activity"/>
    <property type="evidence" value="ECO:0007669"/>
    <property type="project" value="TreeGrafter"/>
</dbReference>